<accession>A0A914VVZ0</accession>
<protein>
    <submittedName>
        <fullName evidence="3">Uncharacterized protein</fullName>
    </submittedName>
</protein>
<dbReference type="Proteomes" id="UP000887566">
    <property type="component" value="Unplaced"/>
</dbReference>
<dbReference type="WBParaSite" id="PSAMB.scaffold2504size22857.g18047.t1">
    <property type="protein sequence ID" value="PSAMB.scaffold2504size22857.g18047.t1"/>
    <property type="gene ID" value="PSAMB.scaffold2504size22857.g18047"/>
</dbReference>
<feature type="compositionally biased region" description="Basic residues" evidence="1">
    <location>
        <begin position="96"/>
        <end position="107"/>
    </location>
</feature>
<feature type="compositionally biased region" description="Polar residues" evidence="1">
    <location>
        <begin position="122"/>
        <end position="141"/>
    </location>
</feature>
<feature type="compositionally biased region" description="Polar residues" evidence="1">
    <location>
        <begin position="38"/>
        <end position="54"/>
    </location>
</feature>
<keyword evidence="2" id="KW-1185">Reference proteome</keyword>
<feature type="compositionally biased region" description="Polar residues" evidence="1">
    <location>
        <begin position="66"/>
        <end position="79"/>
    </location>
</feature>
<evidence type="ECO:0000313" key="3">
    <source>
        <dbReference type="WBParaSite" id="PSAMB.scaffold2504size22857.g18047.t1"/>
    </source>
</evidence>
<organism evidence="2 3">
    <name type="scientific">Plectus sambesii</name>
    <dbReference type="NCBI Taxonomy" id="2011161"/>
    <lineage>
        <taxon>Eukaryota</taxon>
        <taxon>Metazoa</taxon>
        <taxon>Ecdysozoa</taxon>
        <taxon>Nematoda</taxon>
        <taxon>Chromadorea</taxon>
        <taxon>Plectida</taxon>
        <taxon>Plectina</taxon>
        <taxon>Plectoidea</taxon>
        <taxon>Plectidae</taxon>
        <taxon>Plectus</taxon>
    </lineage>
</organism>
<proteinExistence type="predicted"/>
<sequence>MQPGRSAAQESHHVHQTSAQNGIDAAAIAQKSVHSRQQHSSVLPKNNRVAATTKQQRRKNTRYENDSPTSCGTALQPNIVSEHARPRSSRTSSASKQHRAPVEHRRRASETALQPNIVGEQASKTALQSNIVDEQVNETAL</sequence>
<reference evidence="3" key="1">
    <citation type="submission" date="2022-11" db="UniProtKB">
        <authorList>
            <consortium name="WormBaseParasite"/>
        </authorList>
    </citation>
    <scope>IDENTIFICATION</scope>
</reference>
<name>A0A914VVZ0_9BILA</name>
<dbReference type="AlphaFoldDB" id="A0A914VVZ0"/>
<evidence type="ECO:0000313" key="2">
    <source>
        <dbReference type="Proteomes" id="UP000887566"/>
    </source>
</evidence>
<feature type="region of interest" description="Disordered" evidence="1">
    <location>
        <begin position="1"/>
        <end position="141"/>
    </location>
</feature>
<evidence type="ECO:0000256" key="1">
    <source>
        <dbReference type="SAM" id="MobiDB-lite"/>
    </source>
</evidence>